<dbReference type="AlphaFoldDB" id="A0A5B7HWY7"/>
<name>A0A5B7HWY7_PORTR</name>
<dbReference type="EMBL" id="VSRR010042146">
    <property type="protein sequence ID" value="MPC75912.1"/>
    <property type="molecule type" value="Genomic_DNA"/>
</dbReference>
<comment type="caution">
    <text evidence="1">The sequence shown here is derived from an EMBL/GenBank/DDBJ whole genome shotgun (WGS) entry which is preliminary data.</text>
</comment>
<sequence>MVWRSVVVEYDGVVRCGAPRILSIKTRPEKKSQSIDMRWCPKFQHLNSHSRANWEMNVRCAGH</sequence>
<protein>
    <submittedName>
        <fullName evidence="1">Uncharacterized protein</fullName>
    </submittedName>
</protein>
<organism evidence="1 2">
    <name type="scientific">Portunus trituberculatus</name>
    <name type="common">Swimming crab</name>
    <name type="synonym">Neptunus trituberculatus</name>
    <dbReference type="NCBI Taxonomy" id="210409"/>
    <lineage>
        <taxon>Eukaryota</taxon>
        <taxon>Metazoa</taxon>
        <taxon>Ecdysozoa</taxon>
        <taxon>Arthropoda</taxon>
        <taxon>Crustacea</taxon>
        <taxon>Multicrustacea</taxon>
        <taxon>Malacostraca</taxon>
        <taxon>Eumalacostraca</taxon>
        <taxon>Eucarida</taxon>
        <taxon>Decapoda</taxon>
        <taxon>Pleocyemata</taxon>
        <taxon>Brachyura</taxon>
        <taxon>Eubrachyura</taxon>
        <taxon>Portunoidea</taxon>
        <taxon>Portunidae</taxon>
        <taxon>Portuninae</taxon>
        <taxon>Portunus</taxon>
    </lineage>
</organism>
<dbReference type="Proteomes" id="UP000324222">
    <property type="component" value="Unassembled WGS sequence"/>
</dbReference>
<gene>
    <name evidence="1" type="ORF">E2C01_070312</name>
</gene>
<evidence type="ECO:0000313" key="2">
    <source>
        <dbReference type="Proteomes" id="UP000324222"/>
    </source>
</evidence>
<keyword evidence="2" id="KW-1185">Reference proteome</keyword>
<accession>A0A5B7HWY7</accession>
<evidence type="ECO:0000313" key="1">
    <source>
        <dbReference type="EMBL" id="MPC75912.1"/>
    </source>
</evidence>
<proteinExistence type="predicted"/>
<reference evidence="1 2" key="1">
    <citation type="submission" date="2019-05" db="EMBL/GenBank/DDBJ databases">
        <title>Another draft genome of Portunus trituberculatus and its Hox gene families provides insights of decapod evolution.</title>
        <authorList>
            <person name="Jeong J.-H."/>
            <person name="Song I."/>
            <person name="Kim S."/>
            <person name="Choi T."/>
            <person name="Kim D."/>
            <person name="Ryu S."/>
            <person name="Kim W."/>
        </authorList>
    </citation>
    <scope>NUCLEOTIDE SEQUENCE [LARGE SCALE GENOMIC DNA]</scope>
    <source>
        <tissue evidence="1">Muscle</tissue>
    </source>
</reference>